<feature type="region of interest" description="Disordered" evidence="1">
    <location>
        <begin position="203"/>
        <end position="224"/>
    </location>
</feature>
<dbReference type="Proteomes" id="UP000712281">
    <property type="component" value="Unassembled WGS sequence"/>
</dbReference>
<gene>
    <name evidence="2" type="ORF">F2Q68_00037208</name>
</gene>
<sequence>MKLGLEYEELLHLVKEALSLGGTSVTIKLAYQYPPWMQIDDADGSTPQFISDDHEVEVFVQMRRTIKEVNLFVTVSEPVHGISTEKQRLPYANVTDQILARNENDDESDDEEGFEEEWLDFAMSETSLTCPHQKNDIGGSFGGPPSYRGKGKAIDIGGHSLGCGADVIVPVMSTTKSAYGGNGESSCAVRRGLFDEPLQTGDQGVEMEESGRAEPEPIEGGTITAPTRVAQPSSLYTWTQFQDSMHDLLNDESTELVLFARDAPPVPHILADGVMFRQQLWDFQGSKIL</sequence>
<evidence type="ECO:0000313" key="2">
    <source>
        <dbReference type="EMBL" id="KAF2550327.1"/>
    </source>
</evidence>
<proteinExistence type="predicted"/>
<comment type="caution">
    <text evidence="2">The sequence shown here is derived from an EMBL/GenBank/DDBJ whole genome shotgun (WGS) entry which is preliminary data.</text>
</comment>
<reference evidence="2" key="1">
    <citation type="submission" date="2019-12" db="EMBL/GenBank/DDBJ databases">
        <title>Genome sequencing and annotation of Brassica cretica.</title>
        <authorList>
            <person name="Studholme D.J."/>
            <person name="Sarris P.F."/>
        </authorList>
    </citation>
    <scope>NUCLEOTIDE SEQUENCE</scope>
    <source>
        <strain evidence="2">PFS-001/15</strain>
        <tissue evidence="2">Leaf</tissue>
    </source>
</reference>
<dbReference type="EMBL" id="QGKW02001988">
    <property type="protein sequence ID" value="KAF2550327.1"/>
    <property type="molecule type" value="Genomic_DNA"/>
</dbReference>
<organism evidence="2 3">
    <name type="scientific">Brassica cretica</name>
    <name type="common">Mustard</name>
    <dbReference type="NCBI Taxonomy" id="69181"/>
    <lineage>
        <taxon>Eukaryota</taxon>
        <taxon>Viridiplantae</taxon>
        <taxon>Streptophyta</taxon>
        <taxon>Embryophyta</taxon>
        <taxon>Tracheophyta</taxon>
        <taxon>Spermatophyta</taxon>
        <taxon>Magnoliopsida</taxon>
        <taxon>eudicotyledons</taxon>
        <taxon>Gunneridae</taxon>
        <taxon>Pentapetalae</taxon>
        <taxon>rosids</taxon>
        <taxon>malvids</taxon>
        <taxon>Brassicales</taxon>
        <taxon>Brassicaceae</taxon>
        <taxon>Brassiceae</taxon>
        <taxon>Brassica</taxon>
    </lineage>
</organism>
<evidence type="ECO:0000256" key="1">
    <source>
        <dbReference type="SAM" id="MobiDB-lite"/>
    </source>
</evidence>
<accession>A0A8S9H251</accession>
<protein>
    <submittedName>
        <fullName evidence="2">Uncharacterized protein</fullName>
    </submittedName>
</protein>
<name>A0A8S9H251_BRACR</name>
<dbReference type="AlphaFoldDB" id="A0A8S9H251"/>
<evidence type="ECO:0000313" key="3">
    <source>
        <dbReference type="Proteomes" id="UP000712281"/>
    </source>
</evidence>